<keyword evidence="4 12" id="KW-0328">Glycosyltransferase</keyword>
<comment type="pathway">
    <text evidence="2">Protein modification; protein glycosylation.</text>
</comment>
<reference evidence="13" key="1">
    <citation type="submission" date="2016-03" db="EMBL/GenBank/DDBJ databases">
        <title>Mechanisms controlling the formation of the plant cell surface in tip-growing cells are functionally conserved among land plants.</title>
        <authorList>
            <person name="Honkanen S."/>
            <person name="Jones V.A."/>
            <person name="Morieri G."/>
            <person name="Champion C."/>
            <person name="Hetherington A.J."/>
            <person name="Kelly S."/>
            <person name="Saint-Marcoux D."/>
            <person name="Proust H."/>
            <person name="Prescott H."/>
            <person name="Dolan L."/>
        </authorList>
    </citation>
    <scope>NUCLEOTIDE SEQUENCE [LARGE SCALE GENOMIC DNA]</scope>
    <source>
        <tissue evidence="13">Whole gametophyte</tissue>
    </source>
</reference>
<evidence type="ECO:0000256" key="1">
    <source>
        <dbReference type="ARBA" id="ARBA00004323"/>
    </source>
</evidence>
<dbReference type="Proteomes" id="UP000077202">
    <property type="component" value="Unassembled WGS sequence"/>
</dbReference>
<dbReference type="GO" id="GO:0000139">
    <property type="term" value="C:Golgi membrane"/>
    <property type="evidence" value="ECO:0007669"/>
    <property type="project" value="UniProtKB-SubCell"/>
</dbReference>
<evidence type="ECO:0000256" key="4">
    <source>
        <dbReference type="ARBA" id="ARBA00022676"/>
    </source>
</evidence>
<evidence type="ECO:0000256" key="6">
    <source>
        <dbReference type="ARBA" id="ARBA00022692"/>
    </source>
</evidence>
<keyword evidence="9 12" id="KW-0333">Golgi apparatus</keyword>
<dbReference type="GO" id="GO:0008378">
    <property type="term" value="F:galactosyltransferase activity"/>
    <property type="evidence" value="ECO:0007669"/>
    <property type="project" value="TreeGrafter"/>
</dbReference>
<proteinExistence type="inferred from homology"/>
<keyword evidence="10" id="KW-0472">Membrane</keyword>
<protein>
    <recommendedName>
        <fullName evidence="12">Hexosyltransferase</fullName>
        <ecNumber evidence="12">2.4.1.-</ecNumber>
    </recommendedName>
</protein>
<keyword evidence="11 12" id="KW-0464">Manganese</keyword>
<evidence type="ECO:0000256" key="3">
    <source>
        <dbReference type="ARBA" id="ARBA00008661"/>
    </source>
</evidence>
<comment type="caution">
    <text evidence="13">The sequence shown here is derived from an EMBL/GenBank/DDBJ whole genome shotgun (WGS) entry which is preliminary data.</text>
</comment>
<keyword evidence="7" id="KW-0735">Signal-anchor</keyword>
<gene>
    <name evidence="13" type="ORF">AXG93_4012s1080</name>
</gene>
<dbReference type="EMBL" id="LVLJ01003523">
    <property type="protein sequence ID" value="OAE21178.1"/>
    <property type="molecule type" value="Genomic_DNA"/>
</dbReference>
<keyword evidence="14" id="KW-1185">Reference proteome</keyword>
<evidence type="ECO:0000256" key="7">
    <source>
        <dbReference type="ARBA" id="ARBA00022968"/>
    </source>
</evidence>
<accession>A0A176VJN7</accession>
<keyword evidence="8" id="KW-1133">Transmembrane helix</keyword>
<comment type="cofactor">
    <cofactor evidence="12">
        <name>Mn(2+)</name>
        <dbReference type="ChEBI" id="CHEBI:29035"/>
    </cofactor>
</comment>
<evidence type="ECO:0000313" key="14">
    <source>
        <dbReference type="Proteomes" id="UP000077202"/>
    </source>
</evidence>
<keyword evidence="5" id="KW-0808">Transferase</keyword>
<keyword evidence="6" id="KW-0812">Transmembrane</keyword>
<evidence type="ECO:0000313" key="13">
    <source>
        <dbReference type="EMBL" id="OAE21178.1"/>
    </source>
</evidence>
<comment type="similarity">
    <text evidence="3 12">Belongs to the glycosyltransferase 31 family.</text>
</comment>
<evidence type="ECO:0000256" key="8">
    <source>
        <dbReference type="ARBA" id="ARBA00022989"/>
    </source>
</evidence>
<evidence type="ECO:0000256" key="12">
    <source>
        <dbReference type="RuleBase" id="RU363063"/>
    </source>
</evidence>
<evidence type="ECO:0000256" key="10">
    <source>
        <dbReference type="ARBA" id="ARBA00023136"/>
    </source>
</evidence>
<sequence length="420" mass="46893">MLAVGSEVLLDEHFASEEVGAGSGAGAGEVVSAHLSGCSVVLVRRRRGEVHNEEVGDCVGWDVSQVESFFCSDRIDIMFGKEDRLWEDAEVRSLLVGRLETRTLQESGLKSVDETLKMLDCKEMQKHIAALEMEIAAARSQGFMLKRPAVDNTTANGGRLHAVIGVYTGFGNRLRRDSIRKTWMPTGEQLKKLEVEKGIVIRFVVGRSANKGDSSDRLIDEENNKTKDFLILESHVEGENELSRKTKTFISTAVELWDADFYMKVDDDVFVNVEILGAMLASHWDKPRVYVGCMKSGEVFSEPNQRWYEPEWWKFGDEKSYFRHAAGQIYGLSRALAQYIAINSAILHEYSNEDVTVGSWMIGLEVDHVDERRLCCASSVDGLCEKWKYIGEACIAVLDSDCGGLCDSANRMSDVKAKCS</sequence>
<evidence type="ECO:0000256" key="2">
    <source>
        <dbReference type="ARBA" id="ARBA00004922"/>
    </source>
</evidence>
<dbReference type="PANTHER" id="PTHR11214">
    <property type="entry name" value="BETA-1,3-N-ACETYLGLUCOSAMINYLTRANSFERASE"/>
    <property type="match status" value="1"/>
</dbReference>
<dbReference type="AlphaFoldDB" id="A0A176VJN7"/>
<dbReference type="InterPro" id="IPR002659">
    <property type="entry name" value="Glyco_trans_31"/>
</dbReference>
<dbReference type="Gene3D" id="3.90.550.50">
    <property type="match status" value="1"/>
</dbReference>
<evidence type="ECO:0000256" key="5">
    <source>
        <dbReference type="ARBA" id="ARBA00022679"/>
    </source>
</evidence>
<name>A0A176VJN7_MARPO</name>
<dbReference type="EC" id="2.4.1.-" evidence="12"/>
<comment type="subcellular location">
    <subcellularLocation>
        <location evidence="1 12">Golgi apparatus membrane</location>
        <topology evidence="1 12">Single-pass type II membrane protein</topology>
    </subcellularLocation>
</comment>
<organism evidence="13 14">
    <name type="scientific">Marchantia polymorpha subsp. ruderalis</name>
    <dbReference type="NCBI Taxonomy" id="1480154"/>
    <lineage>
        <taxon>Eukaryota</taxon>
        <taxon>Viridiplantae</taxon>
        <taxon>Streptophyta</taxon>
        <taxon>Embryophyta</taxon>
        <taxon>Marchantiophyta</taxon>
        <taxon>Marchantiopsida</taxon>
        <taxon>Marchantiidae</taxon>
        <taxon>Marchantiales</taxon>
        <taxon>Marchantiaceae</taxon>
        <taxon>Marchantia</taxon>
    </lineage>
</organism>
<dbReference type="UniPathway" id="UPA00378"/>
<dbReference type="Pfam" id="PF01762">
    <property type="entry name" value="Galactosyl_T"/>
    <property type="match status" value="1"/>
</dbReference>
<evidence type="ECO:0000256" key="11">
    <source>
        <dbReference type="ARBA" id="ARBA00023211"/>
    </source>
</evidence>
<dbReference type="PANTHER" id="PTHR11214:SF74">
    <property type="entry name" value="HYDROXYPROLINE O-GALACTOSYLTRANSFERASE HPGT1"/>
    <property type="match status" value="1"/>
</dbReference>
<evidence type="ECO:0000256" key="9">
    <source>
        <dbReference type="ARBA" id="ARBA00023034"/>
    </source>
</evidence>